<evidence type="ECO:0000259" key="3">
    <source>
        <dbReference type="Pfam" id="PF13439"/>
    </source>
</evidence>
<dbReference type="Pfam" id="PF13439">
    <property type="entry name" value="Glyco_transf_4"/>
    <property type="match status" value="1"/>
</dbReference>
<accession>A0A4P6JQ77</accession>
<keyword evidence="4" id="KW-0808">Transferase</keyword>
<reference evidence="4 5" key="1">
    <citation type="submission" date="2019-01" db="EMBL/GenBank/DDBJ databases">
        <title>Ktedonosporobacter rubrisoli SCAWS-G2.</title>
        <authorList>
            <person name="Huang Y."/>
            <person name="Yan B."/>
        </authorList>
    </citation>
    <scope>NUCLEOTIDE SEQUENCE [LARGE SCALE GENOMIC DNA]</scope>
    <source>
        <strain evidence="4 5">SCAWS-G2</strain>
    </source>
</reference>
<evidence type="ECO:0000259" key="2">
    <source>
        <dbReference type="Pfam" id="PF00534"/>
    </source>
</evidence>
<dbReference type="Proteomes" id="UP000290365">
    <property type="component" value="Chromosome"/>
</dbReference>
<dbReference type="RefSeq" id="WP_129888623.1">
    <property type="nucleotide sequence ID" value="NZ_CP035758.1"/>
</dbReference>
<proteinExistence type="predicted"/>
<name>A0A4P6JQ77_KTERU</name>
<dbReference type="InterPro" id="IPR001296">
    <property type="entry name" value="Glyco_trans_1"/>
</dbReference>
<keyword evidence="5" id="KW-1185">Reference proteome</keyword>
<dbReference type="KEGG" id="kbs:EPA93_16845"/>
<feature type="domain" description="Glycosyltransferase subfamily 4-like N-terminal" evidence="3">
    <location>
        <begin position="15"/>
        <end position="183"/>
    </location>
</feature>
<dbReference type="Pfam" id="PF00534">
    <property type="entry name" value="Glycos_transf_1"/>
    <property type="match status" value="1"/>
</dbReference>
<evidence type="ECO:0000313" key="4">
    <source>
        <dbReference type="EMBL" id="QBD77568.1"/>
    </source>
</evidence>
<dbReference type="EMBL" id="CP035758">
    <property type="protein sequence ID" value="QBD77568.1"/>
    <property type="molecule type" value="Genomic_DNA"/>
</dbReference>
<feature type="region of interest" description="Disordered" evidence="1">
    <location>
        <begin position="379"/>
        <end position="406"/>
    </location>
</feature>
<gene>
    <name evidence="4" type="ORF">EPA93_16845</name>
</gene>
<dbReference type="SUPFAM" id="SSF53756">
    <property type="entry name" value="UDP-Glycosyltransferase/glycogen phosphorylase"/>
    <property type="match status" value="1"/>
</dbReference>
<evidence type="ECO:0000256" key="1">
    <source>
        <dbReference type="SAM" id="MobiDB-lite"/>
    </source>
</evidence>
<sequence length="406" mass="44680">MRIAFFSETFLPQTNGIVTRLCHTLSELKARYADRVLLVAPEMPGLPTHYDGISVLGVPSVDLPFYRGFRFGLPWLHTRAGAALEQFAPEIIHAVNPASGIGLLALHYAARYRVPLVASFNTDLPGYVRHYGLSVLEEPLWQYLRWIHSQAALNLCPSRPVQERLNARGIHNVALWRSGVDTALFHPQHFSCGWREKLTNGDPDVTIILSVGRLAAEKGLDKLISTLPQLAGCHLAIVGDGPAAEQLRQQANGLPITFLGTLQGEDLATAYASADIFAQPSTTETFGFVTLEAMASGLPVVAARRGGSLDLVLEGETGLLFEPDQPQALERAVRYLAEHRRERKQMGNAARLYIEGSEWSWRTATAELHRSYEQVLAKAKTGSSDEALPPLQHDADSQKHSLPFAR</sequence>
<dbReference type="AlphaFoldDB" id="A0A4P6JQ77"/>
<organism evidence="4 5">
    <name type="scientific">Ktedonosporobacter rubrisoli</name>
    <dbReference type="NCBI Taxonomy" id="2509675"/>
    <lineage>
        <taxon>Bacteria</taxon>
        <taxon>Bacillati</taxon>
        <taxon>Chloroflexota</taxon>
        <taxon>Ktedonobacteria</taxon>
        <taxon>Ktedonobacterales</taxon>
        <taxon>Ktedonosporobacteraceae</taxon>
        <taxon>Ktedonosporobacter</taxon>
    </lineage>
</organism>
<dbReference type="InterPro" id="IPR028098">
    <property type="entry name" value="Glyco_trans_4-like_N"/>
</dbReference>
<dbReference type="CDD" id="cd03814">
    <property type="entry name" value="GT4-like"/>
    <property type="match status" value="1"/>
</dbReference>
<dbReference type="PANTHER" id="PTHR45947">
    <property type="entry name" value="SULFOQUINOVOSYL TRANSFERASE SQD2"/>
    <property type="match status" value="1"/>
</dbReference>
<dbReference type="GO" id="GO:0016757">
    <property type="term" value="F:glycosyltransferase activity"/>
    <property type="evidence" value="ECO:0007669"/>
    <property type="project" value="InterPro"/>
</dbReference>
<dbReference type="InterPro" id="IPR050194">
    <property type="entry name" value="Glycosyltransferase_grp1"/>
</dbReference>
<protein>
    <submittedName>
        <fullName evidence="4">Glycosyltransferase family 1 protein</fullName>
    </submittedName>
</protein>
<evidence type="ECO:0000313" key="5">
    <source>
        <dbReference type="Proteomes" id="UP000290365"/>
    </source>
</evidence>
<dbReference type="PANTHER" id="PTHR45947:SF3">
    <property type="entry name" value="SULFOQUINOVOSYL TRANSFERASE SQD2"/>
    <property type="match status" value="1"/>
</dbReference>
<dbReference type="OrthoDB" id="9802525at2"/>
<feature type="domain" description="Glycosyl transferase family 1" evidence="2">
    <location>
        <begin position="204"/>
        <end position="351"/>
    </location>
</feature>
<dbReference type="Gene3D" id="3.40.50.2000">
    <property type="entry name" value="Glycogen Phosphorylase B"/>
    <property type="match status" value="2"/>
</dbReference>